<evidence type="ECO:0000313" key="3">
    <source>
        <dbReference type="EMBL" id="RKO94300.1"/>
    </source>
</evidence>
<evidence type="ECO:0000256" key="1">
    <source>
        <dbReference type="SAM" id="MobiDB-lite"/>
    </source>
</evidence>
<gene>
    <name evidence="3" type="ORF">BDK51DRAFT_25547</name>
</gene>
<organism evidence="3 4">
    <name type="scientific">Blyttiomyces helicus</name>
    <dbReference type="NCBI Taxonomy" id="388810"/>
    <lineage>
        <taxon>Eukaryota</taxon>
        <taxon>Fungi</taxon>
        <taxon>Fungi incertae sedis</taxon>
        <taxon>Chytridiomycota</taxon>
        <taxon>Chytridiomycota incertae sedis</taxon>
        <taxon>Chytridiomycetes</taxon>
        <taxon>Chytridiomycetes incertae sedis</taxon>
        <taxon>Blyttiomyces</taxon>
    </lineage>
</organism>
<sequence length="203" mass="22594">MLSSPRQLEILFPLPLHILILLVTFSVMLHAHAHALMRERFMLQRYCPLKKPPPSLLVLAYRRLGTSHYPLCINAVGSGVIFRQQRRPHERRRWDSKGFEDREARAGLRATHCGTVGGEGGSTFEEPRGKRTPSCSKSLAPTCCAHNAMQGVRLLLQALREIEAPAVGDENQSMQTSAHVSQERAPASSSDSLELLAKHLEEA</sequence>
<protein>
    <submittedName>
        <fullName evidence="3">Uncharacterized protein</fullName>
    </submittedName>
</protein>
<keyword evidence="4" id="KW-1185">Reference proteome</keyword>
<dbReference type="AlphaFoldDB" id="A0A4P9WSL7"/>
<feature type="compositionally biased region" description="Polar residues" evidence="1">
    <location>
        <begin position="170"/>
        <end position="180"/>
    </location>
</feature>
<proteinExistence type="predicted"/>
<name>A0A4P9WSL7_9FUNG</name>
<keyword evidence="2" id="KW-1133">Transmembrane helix</keyword>
<evidence type="ECO:0000256" key="2">
    <source>
        <dbReference type="SAM" id="Phobius"/>
    </source>
</evidence>
<accession>A0A4P9WSL7</accession>
<feature type="transmembrane region" description="Helical" evidence="2">
    <location>
        <begin position="12"/>
        <end position="36"/>
    </location>
</feature>
<evidence type="ECO:0000313" key="4">
    <source>
        <dbReference type="Proteomes" id="UP000269721"/>
    </source>
</evidence>
<keyword evidence="2" id="KW-0472">Membrane</keyword>
<keyword evidence="2" id="KW-0812">Transmembrane</keyword>
<dbReference type="Proteomes" id="UP000269721">
    <property type="component" value="Unassembled WGS sequence"/>
</dbReference>
<feature type="region of interest" description="Disordered" evidence="1">
    <location>
        <begin position="167"/>
        <end position="203"/>
    </location>
</feature>
<reference evidence="4" key="1">
    <citation type="journal article" date="2018" name="Nat. Microbiol.">
        <title>Leveraging single-cell genomics to expand the fungal tree of life.</title>
        <authorList>
            <person name="Ahrendt S.R."/>
            <person name="Quandt C.A."/>
            <person name="Ciobanu D."/>
            <person name="Clum A."/>
            <person name="Salamov A."/>
            <person name="Andreopoulos B."/>
            <person name="Cheng J.F."/>
            <person name="Woyke T."/>
            <person name="Pelin A."/>
            <person name="Henrissat B."/>
            <person name="Reynolds N.K."/>
            <person name="Benny G.L."/>
            <person name="Smith M.E."/>
            <person name="James T.Y."/>
            <person name="Grigoriev I.V."/>
        </authorList>
    </citation>
    <scope>NUCLEOTIDE SEQUENCE [LARGE SCALE GENOMIC DNA]</scope>
</reference>
<dbReference type="EMBL" id="KZ993943">
    <property type="protein sequence ID" value="RKO94300.1"/>
    <property type="molecule type" value="Genomic_DNA"/>
</dbReference>